<sequence length="152" mass="17140">MGVRTLPGGDTAKPYQLRGYATPQHRCGVSRQQLGRYVLSKPSEIAPGIRNLRRFQQHPLFAQLPHRGSKRRGRPVRGKPARGNRTTFEFILLHVEQPGVGAQRRPHHRHRRRIAQFNPVATGGRTTPDSSTVATTTATPKPTFRCRQLLLQ</sequence>
<accession>A0A8D8GRD0</accession>
<dbReference type="AlphaFoldDB" id="A0A8D8GRD0"/>
<feature type="region of interest" description="Disordered" evidence="1">
    <location>
        <begin position="120"/>
        <end position="139"/>
    </location>
</feature>
<name>A0A8D8GRD0_CULPI</name>
<feature type="compositionally biased region" description="Low complexity" evidence="1">
    <location>
        <begin position="126"/>
        <end position="139"/>
    </location>
</feature>
<organism evidence="2">
    <name type="scientific">Culex pipiens</name>
    <name type="common">House mosquito</name>
    <dbReference type="NCBI Taxonomy" id="7175"/>
    <lineage>
        <taxon>Eukaryota</taxon>
        <taxon>Metazoa</taxon>
        <taxon>Ecdysozoa</taxon>
        <taxon>Arthropoda</taxon>
        <taxon>Hexapoda</taxon>
        <taxon>Insecta</taxon>
        <taxon>Pterygota</taxon>
        <taxon>Neoptera</taxon>
        <taxon>Endopterygota</taxon>
        <taxon>Diptera</taxon>
        <taxon>Nematocera</taxon>
        <taxon>Culicoidea</taxon>
        <taxon>Culicidae</taxon>
        <taxon>Culicinae</taxon>
        <taxon>Culicini</taxon>
        <taxon>Culex</taxon>
        <taxon>Culex</taxon>
    </lineage>
</organism>
<evidence type="ECO:0000313" key="2">
    <source>
        <dbReference type="EMBL" id="CAG6516945.1"/>
    </source>
</evidence>
<proteinExistence type="predicted"/>
<evidence type="ECO:0000256" key="1">
    <source>
        <dbReference type="SAM" id="MobiDB-lite"/>
    </source>
</evidence>
<protein>
    <submittedName>
        <fullName evidence="2">(northern house mosquito) hypothetical protein</fullName>
    </submittedName>
</protein>
<dbReference type="EMBL" id="HBUE01174543">
    <property type="protein sequence ID" value="CAG6516945.1"/>
    <property type="molecule type" value="Transcribed_RNA"/>
</dbReference>
<reference evidence="2" key="1">
    <citation type="submission" date="2021-05" db="EMBL/GenBank/DDBJ databases">
        <authorList>
            <person name="Alioto T."/>
            <person name="Alioto T."/>
            <person name="Gomez Garrido J."/>
        </authorList>
    </citation>
    <scope>NUCLEOTIDE SEQUENCE</scope>
</reference>
<dbReference type="EMBL" id="HBUE01280058">
    <property type="protein sequence ID" value="CAG6568463.1"/>
    <property type="molecule type" value="Transcribed_RNA"/>
</dbReference>